<keyword evidence="6" id="KW-1185">Reference proteome</keyword>
<dbReference type="Pfam" id="PF00168">
    <property type="entry name" value="C2"/>
    <property type="match status" value="1"/>
</dbReference>
<keyword evidence="1" id="KW-0677">Repeat</keyword>
<evidence type="ECO:0000256" key="3">
    <source>
        <dbReference type="SAM" id="MobiDB-lite"/>
    </source>
</evidence>
<evidence type="ECO:0000256" key="1">
    <source>
        <dbReference type="ARBA" id="ARBA00022737"/>
    </source>
</evidence>
<feature type="repeat" description="ARM" evidence="2">
    <location>
        <begin position="513"/>
        <end position="555"/>
    </location>
</feature>
<dbReference type="Pfam" id="PF00514">
    <property type="entry name" value="Arm"/>
    <property type="match status" value="1"/>
</dbReference>
<gene>
    <name evidence="5" type="ORF">D0Y65_035558</name>
</gene>
<dbReference type="SUPFAM" id="SSF49562">
    <property type="entry name" value="C2 domain (Calcium/lipid-binding domain, CaLB)"/>
    <property type="match status" value="1"/>
</dbReference>
<dbReference type="PROSITE" id="PS50176">
    <property type="entry name" value="ARM_REPEAT"/>
    <property type="match status" value="2"/>
</dbReference>
<name>A0A445HA37_GLYSO</name>
<dbReference type="InterPro" id="IPR035892">
    <property type="entry name" value="C2_domain_sf"/>
</dbReference>
<dbReference type="PANTHER" id="PTHR46369">
    <property type="entry name" value="PROTEIN CELLULOSE SYNTHASE INTERACTIVE 1"/>
    <property type="match status" value="1"/>
</dbReference>
<evidence type="ECO:0000259" key="4">
    <source>
        <dbReference type="PROSITE" id="PS50004"/>
    </source>
</evidence>
<dbReference type="GO" id="GO:0008017">
    <property type="term" value="F:microtubule binding"/>
    <property type="evidence" value="ECO:0007669"/>
    <property type="project" value="InterPro"/>
</dbReference>
<sequence>MSKSPSHEQRQSIYSASQPGEFNEATGMDDPESTMAKVANFVEQLHANLSSPVEKETITARLLGIARRRKDARAIIGSHAQAMPLFISILRNGTPLAKVNVASTLSVLCKDEDLRLKVLLGGCIPPLLSLLNYESTDARKAAAEAIYEVSSGGLSDDHVGMKIFVTEGVVPTLWNQLNPKNKEDKIVEGFITGALRNLCGDKDGYWKATLEAGGVDIIVGLLSSDNAVSQSNAASLLARLMLAFSDSIPKVIDSGAVKALLQLVGQENDISVRASAADALEVLSSKSTKAKKVIVNADGIPILIGAIVAPSNECMQGDGGQALQEHATRALANICGGMSALILYLGELSRSPRPDAPVGDIIGALAYTLMVFEEKVDVDEKHFDATQIEDILVTLLKPQDNKLIQERVLEAMASLYGNVCLSKCLIQADSKKVLIGLITMAATDVQEYLILSLTSLCCDKIGVWEAIKKREGIQLLISLLGLSSEQHQEYSVQLLAILTDQVDDSKWAITAAGGIPPLVQLLETGSQKAREEAANVLWSLCCHSEDIRACVESAGAIPAFLWLLKSGGPKGQQASAMALTKLVRVADSAAINQLLALLLGDSPSSKAHIIRVLGHVLTMASQNDLLEKGSAANKGLRSLVQVLNSSNEETQEYAASVLADLFIARQDICDSLATDEIVLPCMKLLTSKTQVVATQSARVLSALSRPTKNKAANKMSYIVEGDVKPLIKLAKTSSVDAAETAVAALANLLFDPFIAAEALAEDVVSALARVLAEGTLEGKQNASRALHQLLKHFPVGDVLKGNTQCRFTVLALVDSLRAMDMDGTDAADALEVIALLARTKQGVNYTYPPWSALAEMPSSLELLVCCLAEGHSLVQEKAIKILSRLCGDQPVVLGDMLSASSKSIGSLANRIMNSSSLEVKIGGSALLICAAKEKKKLSMDSLDASGFLKPLIYSLVEMIKQSCSYSLLEIEVVASKGFMERSSFQEVDEFDIPDPATALGSTIAMWLLSVIASFHIKSKLTIMEAGGLEALSDKLSRHTSNPQAEYEDTEGTWINALLLAILFQDANVILSPVTMRIIPSIALLLRSDEVIDKYFAAQSMASLVCNGNKGIDLAIANSGAVAGLITIIGHVESDMPNLMALSEEFSLVQNPDQVVLDHLFEIEDVKLGSTARKSIPLLVDLLRPIPERPTAPPVAVRLLICIADGSDSNKLILAEAGALEALNKYLSLSPQDSTEAAISELLRILFSNSDLIKHEASTNSLNQLIAVLRLGSRNARYSAARALHELFDADNIRDSELAKQGIQPLVDMLNTTSGNEQEAALMALIKLTSGNSSKVSLLLDVEGNPLKCLYKILSSASSLELKSHAAQLCFALFGNSKIRADPVASECLEPFISLMQSDSETAIESGVCAFERLLEDEQQVELAAAYNVVYLLVSLVSGTNYQLIEAAISTLIKLGKDRTPIKLDMVKAGIIDNCLKLLQLAPSSLCSTIAELFRILTNSSAIARSSDAAKIVEPLFHVLLRRDFNLWGQHSALQALVNILEKPQSLATLKLTPSQVIEPLISFLESPSQAIQQLGTELLSHLLAQEHFQQDITTKNAVVPLVQLAGIGILNLQQTAIKALEKISTSWPKAVADAGGIFELAKVIIQEDPQPPHALWESAALVLSNVLHSNADYYFKVPVVVLVKLLHSTLESTISIALNALIVHDRSDASSAEQMMEAGVIDALLDLLRSHHCEEASGRLLEALFNNVRVREMKVSKYAIAPLSQYLLDPQTRSQSGKLLAALALGDLSQHEGHARSSASVSACRALISLLEDQPTEEMKVVAICALQNFVMNSRTNRRAVAEAGGILVIQELLLSPNTEVAAQAALLIKFLFSTHTLQEYVSNELIRSLTAALERELWSTATINEEVLRTLHVIFMNFPKLHTSEAATLCIPHLVGALKSGGEAAQDSVLDTFCLLRQSWSTMPIDIAKSQAMIAAEAIPILQMLMKTCPPSFHERADTLLHCLPGCLTVTIKRGNNLKQTMGSTNAFCRLTIGNGPPKQTKVVNHNTSPEWKEGFTWAFDVPPKGQKLHIICKSKNTFGKVTRYLFRK</sequence>
<dbReference type="InterPro" id="IPR016024">
    <property type="entry name" value="ARM-type_fold"/>
</dbReference>
<comment type="caution">
    <text evidence="5">The sequence shown here is derived from an EMBL/GenBank/DDBJ whole genome shotgun (WGS) entry which is preliminary data.</text>
</comment>
<evidence type="ECO:0000313" key="5">
    <source>
        <dbReference type="EMBL" id="RZB70635.1"/>
    </source>
</evidence>
<dbReference type="InterPro" id="IPR011989">
    <property type="entry name" value="ARM-like"/>
</dbReference>
<dbReference type="SUPFAM" id="SSF48371">
    <property type="entry name" value="ARM repeat"/>
    <property type="match status" value="4"/>
</dbReference>
<proteinExistence type="predicted"/>
<dbReference type="GO" id="GO:0010330">
    <property type="term" value="C:cellulose synthase complex"/>
    <property type="evidence" value="ECO:0007669"/>
    <property type="project" value="InterPro"/>
</dbReference>
<dbReference type="InterPro" id="IPR000225">
    <property type="entry name" value="Armadillo"/>
</dbReference>
<evidence type="ECO:0000313" key="6">
    <source>
        <dbReference type="Proteomes" id="UP000289340"/>
    </source>
</evidence>
<dbReference type="PANTHER" id="PTHR46369:SF1">
    <property type="entry name" value="PROTEIN CELLULOSE SYNTHASE INTERACTIVE 3"/>
    <property type="match status" value="1"/>
</dbReference>
<dbReference type="CDD" id="cd00030">
    <property type="entry name" value="C2"/>
    <property type="match status" value="1"/>
</dbReference>
<dbReference type="InterPro" id="IPR000008">
    <property type="entry name" value="C2_dom"/>
</dbReference>
<dbReference type="PROSITE" id="PS50004">
    <property type="entry name" value="C2"/>
    <property type="match status" value="1"/>
</dbReference>
<dbReference type="GO" id="GO:0051211">
    <property type="term" value="P:anisotropic cell growth"/>
    <property type="evidence" value="ECO:0007669"/>
    <property type="project" value="InterPro"/>
</dbReference>
<feature type="domain" description="C2" evidence="4">
    <location>
        <begin position="1988"/>
        <end position="2090"/>
    </location>
</feature>
<dbReference type="GO" id="GO:2001006">
    <property type="term" value="P:regulation of cellulose biosynthetic process"/>
    <property type="evidence" value="ECO:0007669"/>
    <property type="project" value="InterPro"/>
</dbReference>
<dbReference type="Gene3D" id="2.60.40.150">
    <property type="entry name" value="C2 domain"/>
    <property type="match status" value="1"/>
</dbReference>
<dbReference type="Gene3D" id="1.25.10.10">
    <property type="entry name" value="Leucine-rich Repeat Variant"/>
    <property type="match status" value="7"/>
</dbReference>
<feature type="compositionally biased region" description="Polar residues" evidence="3">
    <location>
        <begin position="11"/>
        <end position="20"/>
    </location>
</feature>
<protein>
    <submittedName>
        <fullName evidence="5">Protein CELLULOSE SYNTHASE INTERACTIVE 3 isoform C</fullName>
    </submittedName>
</protein>
<dbReference type="Proteomes" id="UP000289340">
    <property type="component" value="Chromosome 13"/>
</dbReference>
<reference evidence="5 6" key="1">
    <citation type="submission" date="2018-09" db="EMBL/GenBank/DDBJ databases">
        <title>A high-quality reference genome of wild soybean provides a powerful tool to mine soybean genomes.</title>
        <authorList>
            <person name="Xie M."/>
            <person name="Chung C.Y.L."/>
            <person name="Li M.-W."/>
            <person name="Wong F.-L."/>
            <person name="Chan T.-F."/>
            <person name="Lam H.-M."/>
        </authorList>
    </citation>
    <scope>NUCLEOTIDE SEQUENCE [LARGE SCALE GENOMIC DNA]</scope>
    <source>
        <strain evidence="6">cv. W05</strain>
        <tissue evidence="5">Hypocotyl of etiolated seedlings</tissue>
    </source>
</reference>
<dbReference type="SMART" id="SM00185">
    <property type="entry name" value="ARM"/>
    <property type="match status" value="19"/>
</dbReference>
<feature type="repeat" description="ARM" evidence="2">
    <location>
        <begin position="255"/>
        <end position="299"/>
    </location>
</feature>
<feature type="compositionally biased region" description="Basic and acidic residues" evidence="3">
    <location>
        <begin position="1"/>
        <end position="10"/>
    </location>
</feature>
<dbReference type="EMBL" id="QZWG01000013">
    <property type="protein sequence ID" value="RZB70635.1"/>
    <property type="molecule type" value="Genomic_DNA"/>
</dbReference>
<evidence type="ECO:0000256" key="2">
    <source>
        <dbReference type="PROSITE-ProRule" id="PRU00259"/>
    </source>
</evidence>
<organism evidence="5 6">
    <name type="scientific">Glycine soja</name>
    <name type="common">Wild soybean</name>
    <dbReference type="NCBI Taxonomy" id="3848"/>
    <lineage>
        <taxon>Eukaryota</taxon>
        <taxon>Viridiplantae</taxon>
        <taxon>Streptophyta</taxon>
        <taxon>Embryophyta</taxon>
        <taxon>Tracheophyta</taxon>
        <taxon>Spermatophyta</taxon>
        <taxon>Magnoliopsida</taxon>
        <taxon>eudicotyledons</taxon>
        <taxon>Gunneridae</taxon>
        <taxon>Pentapetalae</taxon>
        <taxon>rosids</taxon>
        <taxon>fabids</taxon>
        <taxon>Fabales</taxon>
        <taxon>Fabaceae</taxon>
        <taxon>Papilionoideae</taxon>
        <taxon>50 kb inversion clade</taxon>
        <taxon>NPAAA clade</taxon>
        <taxon>indigoferoid/millettioid clade</taxon>
        <taxon>Phaseoleae</taxon>
        <taxon>Glycine</taxon>
        <taxon>Glycine subgen. Soja</taxon>
    </lineage>
</organism>
<accession>A0A445HA37</accession>
<dbReference type="InterPro" id="IPR044297">
    <property type="entry name" value="CSI1/2/3"/>
</dbReference>
<feature type="region of interest" description="Disordered" evidence="3">
    <location>
        <begin position="1"/>
        <end position="30"/>
    </location>
</feature>